<evidence type="ECO:0000259" key="6">
    <source>
        <dbReference type="SMART" id="SM00563"/>
    </source>
</evidence>
<dbReference type="KEGG" id="yli:2907764"/>
<evidence type="ECO:0000313" key="8">
    <source>
        <dbReference type="EMBL" id="RDW29216.1"/>
    </source>
</evidence>
<dbReference type="CDD" id="cd07990">
    <property type="entry name" value="LPLAT_LCLAT1-like"/>
    <property type="match status" value="1"/>
</dbReference>
<dbReference type="GeneID" id="2907764"/>
<dbReference type="SUPFAM" id="SSF69593">
    <property type="entry name" value="Glycerol-3-phosphate (1)-acyltransferase"/>
    <property type="match status" value="1"/>
</dbReference>
<dbReference type="PANTHER" id="PTHR10983">
    <property type="entry name" value="1-ACYLGLYCEROL-3-PHOSPHATE ACYLTRANSFERASE-RELATED"/>
    <property type="match status" value="1"/>
</dbReference>
<dbReference type="VEuPathDB" id="FungiDB:YALI0_F02937g"/>
<dbReference type="Pfam" id="PF01553">
    <property type="entry name" value="Acyltransferase"/>
    <property type="match status" value="1"/>
</dbReference>
<dbReference type="GO" id="GO:0005783">
    <property type="term" value="C:endoplasmic reticulum"/>
    <property type="evidence" value="ECO:0007669"/>
    <property type="project" value="TreeGrafter"/>
</dbReference>
<proteinExistence type="inferred from homology"/>
<protein>
    <submittedName>
        <fullName evidence="8">Acyltransferase-domain-containing protein</fullName>
    </submittedName>
</protein>
<evidence type="ECO:0000313" key="10">
    <source>
        <dbReference type="Proteomes" id="UP000256601"/>
    </source>
</evidence>
<organism evidence="7 9">
    <name type="scientific">Yarrowia lipolytica</name>
    <name type="common">Candida lipolytica</name>
    <dbReference type="NCBI Taxonomy" id="4952"/>
    <lineage>
        <taxon>Eukaryota</taxon>
        <taxon>Fungi</taxon>
        <taxon>Dikarya</taxon>
        <taxon>Ascomycota</taxon>
        <taxon>Saccharomycotina</taxon>
        <taxon>Dipodascomycetes</taxon>
        <taxon>Dipodascales</taxon>
        <taxon>Dipodascales incertae sedis</taxon>
        <taxon>Yarrowia</taxon>
    </lineage>
</organism>
<feature type="region of interest" description="Disordered" evidence="4">
    <location>
        <begin position="1"/>
        <end position="37"/>
    </location>
</feature>
<accession>A0A1D8NLS9</accession>
<keyword evidence="3 8" id="KW-0012">Acyltransferase</keyword>
<evidence type="ECO:0000256" key="1">
    <source>
        <dbReference type="ARBA" id="ARBA00008655"/>
    </source>
</evidence>
<keyword evidence="2 8" id="KW-0808">Transferase</keyword>
<comment type="similarity">
    <text evidence="1">Belongs to the 1-acyl-sn-glycerol-3-phosphate acyltransferase family.</text>
</comment>
<dbReference type="Pfam" id="PF16076">
    <property type="entry name" value="Acyltransf_C"/>
    <property type="match status" value="1"/>
</dbReference>
<name>A0A1D8NLS9_YARLL</name>
<reference evidence="8 10" key="2">
    <citation type="submission" date="2018-07" db="EMBL/GenBank/DDBJ databases">
        <title>Draft Genome Assemblies for Five Robust Yarrowia lipolytica Strains Exhibiting High Lipid Production and Pentose Sugar Utilization and Sugar Alcohol Secretion from Undetoxified Lignocellulosic Biomass Hydrolysates.</title>
        <authorList>
            <consortium name="DOE Joint Genome Institute"/>
            <person name="Walker C."/>
            <person name="Ryu S."/>
            <person name="Na H."/>
            <person name="Zane M."/>
            <person name="LaButti K."/>
            <person name="Lipzen A."/>
            <person name="Haridas S."/>
            <person name="Barry K."/>
            <person name="Grigoriev I.V."/>
            <person name="Quarterman J."/>
            <person name="Slininger P."/>
            <person name="Dien B."/>
            <person name="Trinh C.T."/>
        </authorList>
    </citation>
    <scope>NUCLEOTIDE SEQUENCE [LARGE SCALE GENOMIC DNA]</scope>
    <source>
        <strain evidence="8 10">YB392</strain>
    </source>
</reference>
<feature type="compositionally biased region" description="Low complexity" evidence="4">
    <location>
        <begin position="1"/>
        <end position="20"/>
    </location>
</feature>
<dbReference type="GO" id="GO:0036149">
    <property type="term" value="P:phosphatidylinositol acyl-chain remodeling"/>
    <property type="evidence" value="ECO:0007669"/>
    <property type="project" value="TreeGrafter"/>
</dbReference>
<dbReference type="EMBL" id="KZ857324">
    <property type="protein sequence ID" value="RDW29216.1"/>
    <property type="molecule type" value="Genomic_DNA"/>
</dbReference>
<keyword evidence="5" id="KW-0812">Transmembrane</keyword>
<evidence type="ECO:0000256" key="4">
    <source>
        <dbReference type="SAM" id="MobiDB-lite"/>
    </source>
</evidence>
<dbReference type="PANTHER" id="PTHR10983:SF16">
    <property type="entry name" value="LYSOCARDIOLIPIN ACYLTRANSFERASE 1"/>
    <property type="match status" value="1"/>
</dbReference>
<dbReference type="OMA" id="FYIREFR"/>
<feature type="transmembrane region" description="Helical" evidence="5">
    <location>
        <begin position="60"/>
        <end position="83"/>
    </location>
</feature>
<evidence type="ECO:0000256" key="3">
    <source>
        <dbReference type="ARBA" id="ARBA00023315"/>
    </source>
</evidence>
<evidence type="ECO:0000256" key="5">
    <source>
        <dbReference type="SAM" id="Phobius"/>
    </source>
</evidence>
<reference evidence="7 9" key="1">
    <citation type="journal article" date="2016" name="PLoS ONE">
        <title>Sequence Assembly of Yarrowia lipolytica Strain W29/CLIB89 Shows Transposable Element Diversity.</title>
        <authorList>
            <person name="Magnan C."/>
            <person name="Yu J."/>
            <person name="Chang I."/>
            <person name="Jahn E."/>
            <person name="Kanomata Y."/>
            <person name="Wu J."/>
            <person name="Zeller M."/>
            <person name="Oakes M."/>
            <person name="Baldi P."/>
            <person name="Sandmeyer S."/>
        </authorList>
    </citation>
    <scope>NUCLEOTIDE SEQUENCE [LARGE SCALE GENOMIC DNA]</scope>
    <source>
        <strain evidence="7">CLIB89</strain>
        <strain evidence="9">CLIB89(W29)</strain>
    </source>
</reference>
<dbReference type="InterPro" id="IPR032098">
    <property type="entry name" value="Acyltransf_C"/>
</dbReference>
<dbReference type="Proteomes" id="UP000182444">
    <property type="component" value="Chromosome 1F"/>
</dbReference>
<dbReference type="InterPro" id="IPR002123">
    <property type="entry name" value="Plipid/glycerol_acylTrfase"/>
</dbReference>
<keyword evidence="5" id="KW-1133">Transmembrane helix</keyword>
<dbReference type="EMBL" id="CP017558">
    <property type="protein sequence ID" value="AOW06563.1"/>
    <property type="molecule type" value="Genomic_DNA"/>
</dbReference>
<keyword evidence="5" id="KW-0472">Membrane</keyword>
<evidence type="ECO:0000313" key="9">
    <source>
        <dbReference type="Proteomes" id="UP000182444"/>
    </source>
</evidence>
<dbReference type="eggNOG" id="KOG1505">
    <property type="taxonomic scope" value="Eukaryota"/>
</dbReference>
<dbReference type="AlphaFoldDB" id="A0A1D8NLS9"/>
<sequence length="409" mass="46357">MATAEAVKASGVAGESSSASQRVAKSAPSTDPVIPVDIPLAVPTTNKELPPPRHSKPSQVLRGVIAVFYFLCACLSIVLTQWIGYPLKYQSKMAWVVWVEYTKQQFIVVMLCLVQALTSTEMRVSGDETMKGVFSVDGNGYLSSRFEERAIVIANHQLYTDWIYLWWFALTSGFGGCIYILLKKSLRSIPILGSGMANYNFIFLSRKWADDEQNMKEHFQGLNKLQAPVWLTMFPEGTNTSHNGTNNSNKFAAKIGVKPMKHVLLPRTTGLRFAIENLAQTVDYLYDCTLAYEGVGRGEYGQDFYTLGNVFLRGQGPVYVKAHWTKFVIKEIPYKDEKKFEKWLYDLWYDKDQMMDNFIETGKFFPDNEESEKIAKLQLAHPLQGLQVFVIPAAAALILRLGWKYWQTI</sequence>
<feature type="transmembrane region" description="Helical" evidence="5">
    <location>
        <begin position="164"/>
        <end position="182"/>
    </location>
</feature>
<evidence type="ECO:0000256" key="2">
    <source>
        <dbReference type="ARBA" id="ARBA00022679"/>
    </source>
</evidence>
<dbReference type="Proteomes" id="UP000256601">
    <property type="component" value="Unassembled WGS sequence"/>
</dbReference>
<feature type="domain" description="Phospholipid/glycerol acyltransferase" evidence="6">
    <location>
        <begin position="150"/>
        <end position="272"/>
    </location>
</feature>
<dbReference type="VEuPathDB" id="FungiDB:YALI1_F04157g"/>
<evidence type="ECO:0000313" key="7">
    <source>
        <dbReference type="EMBL" id="AOW06563.1"/>
    </source>
</evidence>
<gene>
    <name evidence="8" type="ORF">B0I71DRAFT_126189</name>
    <name evidence="7" type="ORF">YALI1_F04157g</name>
</gene>
<dbReference type="GO" id="GO:0016746">
    <property type="term" value="F:acyltransferase activity"/>
    <property type="evidence" value="ECO:0007669"/>
    <property type="project" value="UniProtKB-KW"/>
</dbReference>
<dbReference type="SMART" id="SM00563">
    <property type="entry name" value="PlsC"/>
    <property type="match status" value="1"/>
</dbReference>